<sequence>MRDKTVFKLDLHDDKAKGKAMKYVCGFEEIDFIGMDMKEKKMTVIGFVNPLKVLIKLRKFWPTDIVSMGPVKAEEAKKEETKEPRQPTRAAFVNPYAASNPHTIPDYYLERIEENPNPCAIM</sequence>
<proteinExistence type="predicted"/>
<dbReference type="GO" id="GO:0046872">
    <property type="term" value="F:metal ion binding"/>
    <property type="evidence" value="ECO:0007669"/>
    <property type="project" value="UniProtKB-KW"/>
</dbReference>
<reference evidence="2 3" key="1">
    <citation type="submission" date="2022-12" db="EMBL/GenBank/DDBJ databases">
        <title>Chromosome-scale assembly of the Ensete ventricosum genome.</title>
        <authorList>
            <person name="Dussert Y."/>
            <person name="Stocks J."/>
            <person name="Wendawek A."/>
            <person name="Woldeyes F."/>
            <person name="Nichols R.A."/>
            <person name="Borrell J.S."/>
        </authorList>
    </citation>
    <scope>NUCLEOTIDE SEQUENCE [LARGE SCALE GENOMIC DNA]</scope>
    <source>
        <strain evidence="3">cv. Maze</strain>
        <tissue evidence="2">Seeds</tissue>
    </source>
</reference>
<organism evidence="2 3">
    <name type="scientific">Ensete ventricosum</name>
    <name type="common">Abyssinian banana</name>
    <name type="synonym">Musa ensete</name>
    <dbReference type="NCBI Taxonomy" id="4639"/>
    <lineage>
        <taxon>Eukaryota</taxon>
        <taxon>Viridiplantae</taxon>
        <taxon>Streptophyta</taxon>
        <taxon>Embryophyta</taxon>
        <taxon>Tracheophyta</taxon>
        <taxon>Spermatophyta</taxon>
        <taxon>Magnoliopsida</taxon>
        <taxon>Liliopsida</taxon>
        <taxon>Zingiberales</taxon>
        <taxon>Musaceae</taxon>
        <taxon>Ensete</taxon>
    </lineage>
</organism>
<keyword evidence="3" id="KW-1185">Reference proteome</keyword>
<evidence type="ECO:0000313" key="2">
    <source>
        <dbReference type="EMBL" id="KAJ8511178.1"/>
    </source>
</evidence>
<dbReference type="Gene3D" id="3.30.70.100">
    <property type="match status" value="1"/>
</dbReference>
<protein>
    <recommendedName>
        <fullName evidence="4">HMA domain-containing protein</fullName>
    </recommendedName>
</protein>
<keyword evidence="1" id="KW-0479">Metal-binding</keyword>
<dbReference type="InterPro" id="IPR051863">
    <property type="entry name" value="HIPP"/>
</dbReference>
<gene>
    <name evidence="2" type="ORF">OPV22_001612</name>
</gene>
<dbReference type="Proteomes" id="UP001222027">
    <property type="component" value="Unassembled WGS sequence"/>
</dbReference>
<dbReference type="EMBL" id="JAQQAF010000001">
    <property type="protein sequence ID" value="KAJ8511178.1"/>
    <property type="molecule type" value="Genomic_DNA"/>
</dbReference>
<name>A0AAV8RUZ1_ENSVE</name>
<dbReference type="PANTHER" id="PTHR45811:SF49">
    <property type="entry name" value="OS04G0667600 PROTEIN"/>
    <property type="match status" value="1"/>
</dbReference>
<accession>A0AAV8RUZ1</accession>
<evidence type="ECO:0000256" key="1">
    <source>
        <dbReference type="ARBA" id="ARBA00022723"/>
    </source>
</evidence>
<dbReference type="AlphaFoldDB" id="A0AAV8RUZ1"/>
<evidence type="ECO:0000313" key="3">
    <source>
        <dbReference type="Proteomes" id="UP001222027"/>
    </source>
</evidence>
<comment type="caution">
    <text evidence="2">The sequence shown here is derived from an EMBL/GenBank/DDBJ whole genome shotgun (WGS) entry which is preliminary data.</text>
</comment>
<dbReference type="PANTHER" id="PTHR45811">
    <property type="entry name" value="COPPER TRANSPORT PROTEIN FAMILY-RELATED"/>
    <property type="match status" value="1"/>
</dbReference>
<evidence type="ECO:0008006" key="4">
    <source>
        <dbReference type="Google" id="ProtNLM"/>
    </source>
</evidence>